<name>A0AAQ3JNG9_9LILI</name>
<dbReference type="EMBL" id="CP136890">
    <property type="protein sequence ID" value="WOK93228.1"/>
    <property type="molecule type" value="Genomic_DNA"/>
</dbReference>
<evidence type="ECO:0000313" key="2">
    <source>
        <dbReference type="EMBL" id="WOK93228.1"/>
    </source>
</evidence>
<dbReference type="InterPro" id="IPR010341">
    <property type="entry name" value="DUF936_pln"/>
</dbReference>
<dbReference type="Proteomes" id="UP001327560">
    <property type="component" value="Chromosome 1"/>
</dbReference>
<proteinExistence type="predicted"/>
<protein>
    <recommendedName>
        <fullName evidence="1">DUF936 domain-containing protein</fullName>
    </recommendedName>
</protein>
<sequence>MNDGSNQVDLCCDAAWKNTNEASNGCVAFKGRNWIFAGGQMEKAESSLQAELKSICFGVLNARERNVSNSSHSIYVTLPLDQDDLVLSNKLQLGQFIHVNRLESASPVPVLMGAKPLPGRHPLVGIPEPIVRVDQRKQWQASVCFFRP</sequence>
<dbReference type="PANTHER" id="PTHR31928">
    <property type="entry name" value="EXPRESSED PROTEIN"/>
    <property type="match status" value="1"/>
</dbReference>
<feature type="domain" description="DUF936" evidence="1">
    <location>
        <begin position="66"/>
        <end position="131"/>
    </location>
</feature>
<dbReference type="AlphaFoldDB" id="A0AAQ3JNG9"/>
<dbReference type="InterPro" id="IPR048297">
    <property type="entry name" value="DUF936_dom_pln"/>
</dbReference>
<dbReference type="Pfam" id="PF06075">
    <property type="entry name" value="DUF936"/>
    <property type="match status" value="1"/>
</dbReference>
<organism evidence="2 3">
    <name type="scientific">Canna indica</name>
    <name type="common">Indian-shot</name>
    <dbReference type="NCBI Taxonomy" id="4628"/>
    <lineage>
        <taxon>Eukaryota</taxon>
        <taxon>Viridiplantae</taxon>
        <taxon>Streptophyta</taxon>
        <taxon>Embryophyta</taxon>
        <taxon>Tracheophyta</taxon>
        <taxon>Spermatophyta</taxon>
        <taxon>Magnoliopsida</taxon>
        <taxon>Liliopsida</taxon>
        <taxon>Zingiberales</taxon>
        <taxon>Cannaceae</taxon>
        <taxon>Canna</taxon>
    </lineage>
</organism>
<dbReference type="PANTHER" id="PTHR31928:SF6">
    <property type="entry name" value="DUF936 DOMAIN-CONTAINING PROTEIN"/>
    <property type="match status" value="1"/>
</dbReference>
<reference evidence="2 3" key="1">
    <citation type="submission" date="2023-10" db="EMBL/GenBank/DDBJ databases">
        <title>Chromosome-scale genome assembly provides insights into flower coloration mechanisms of Canna indica.</title>
        <authorList>
            <person name="Li C."/>
        </authorList>
    </citation>
    <scope>NUCLEOTIDE SEQUENCE [LARGE SCALE GENOMIC DNA]</scope>
    <source>
        <tissue evidence="2">Flower</tissue>
    </source>
</reference>
<evidence type="ECO:0000259" key="1">
    <source>
        <dbReference type="Pfam" id="PF06075"/>
    </source>
</evidence>
<keyword evidence="3" id="KW-1185">Reference proteome</keyword>
<gene>
    <name evidence="2" type="ORF">Cni_G01923</name>
</gene>
<evidence type="ECO:0000313" key="3">
    <source>
        <dbReference type="Proteomes" id="UP001327560"/>
    </source>
</evidence>
<accession>A0AAQ3JNG9</accession>